<name>A0A7W0CBD4_9BACT</name>
<protein>
    <submittedName>
        <fullName evidence="5">Zinc transport system substrate-binding protein</fullName>
    </submittedName>
</protein>
<keyword evidence="3 4" id="KW-0732">Signal</keyword>
<dbReference type="Pfam" id="PF01297">
    <property type="entry name" value="ZnuA"/>
    <property type="match status" value="1"/>
</dbReference>
<dbReference type="GO" id="GO:0030001">
    <property type="term" value="P:metal ion transport"/>
    <property type="evidence" value="ECO:0007669"/>
    <property type="project" value="InterPro"/>
</dbReference>
<gene>
    <name evidence="5" type="ORF">HNR65_002982</name>
</gene>
<evidence type="ECO:0000256" key="3">
    <source>
        <dbReference type="ARBA" id="ARBA00022729"/>
    </source>
</evidence>
<proteinExistence type="inferred from homology"/>
<comment type="caution">
    <text evidence="5">The sequence shown here is derived from an EMBL/GenBank/DDBJ whole genome shotgun (WGS) entry which is preliminary data.</text>
</comment>
<dbReference type="InterPro" id="IPR050492">
    <property type="entry name" value="Bact_metal-bind_prot9"/>
</dbReference>
<dbReference type="InterPro" id="IPR006129">
    <property type="entry name" value="AdhesinB"/>
</dbReference>
<feature type="signal peptide" evidence="4">
    <location>
        <begin position="1"/>
        <end position="29"/>
    </location>
</feature>
<dbReference type="PRINTS" id="PR00691">
    <property type="entry name" value="ADHESINB"/>
</dbReference>
<keyword evidence="6" id="KW-1185">Reference proteome</keyword>
<evidence type="ECO:0000256" key="4">
    <source>
        <dbReference type="SAM" id="SignalP"/>
    </source>
</evidence>
<evidence type="ECO:0000313" key="5">
    <source>
        <dbReference type="EMBL" id="MBA2882628.1"/>
    </source>
</evidence>
<dbReference type="AlphaFoldDB" id="A0A7W0CBD4"/>
<accession>A0A7W0CBD4</accession>
<dbReference type="PANTHER" id="PTHR42953:SF3">
    <property type="entry name" value="HIGH-AFFINITY ZINC UPTAKE SYSTEM PROTEIN ZNUA"/>
    <property type="match status" value="1"/>
</dbReference>
<evidence type="ECO:0000313" key="6">
    <source>
        <dbReference type="Proteomes" id="UP000525298"/>
    </source>
</evidence>
<organism evidence="5 6">
    <name type="scientific">Desulfosalsimonas propionicica</name>
    <dbReference type="NCBI Taxonomy" id="332175"/>
    <lineage>
        <taxon>Bacteria</taxon>
        <taxon>Pseudomonadati</taxon>
        <taxon>Thermodesulfobacteriota</taxon>
        <taxon>Desulfobacteria</taxon>
        <taxon>Desulfobacterales</taxon>
        <taxon>Desulfosalsimonadaceae</taxon>
        <taxon>Desulfosalsimonas</taxon>
    </lineage>
</organism>
<dbReference type="GO" id="GO:0007155">
    <property type="term" value="P:cell adhesion"/>
    <property type="evidence" value="ECO:0007669"/>
    <property type="project" value="InterPro"/>
</dbReference>
<evidence type="ECO:0000256" key="1">
    <source>
        <dbReference type="ARBA" id="ARBA00011028"/>
    </source>
</evidence>
<keyword evidence="2" id="KW-0813">Transport</keyword>
<comment type="similarity">
    <text evidence="1">Belongs to the bacterial solute-binding protein 9 family.</text>
</comment>
<dbReference type="EMBL" id="JACDUS010000011">
    <property type="protein sequence ID" value="MBA2882628.1"/>
    <property type="molecule type" value="Genomic_DNA"/>
</dbReference>
<feature type="chain" id="PRO_5030516939" evidence="4">
    <location>
        <begin position="30"/>
        <end position="299"/>
    </location>
</feature>
<dbReference type="Gene3D" id="3.40.50.1980">
    <property type="entry name" value="Nitrogenase molybdenum iron protein domain"/>
    <property type="match status" value="2"/>
</dbReference>
<dbReference type="RefSeq" id="WP_181552260.1">
    <property type="nucleotide sequence ID" value="NZ_JACDUS010000011.1"/>
</dbReference>
<sequence length="299" mass="32604">MKPSAKTRFPIPGTAVFLALVLLLTTALAAAAGPSAFVSIQPQKYFVERIGGDAVDVKVMVAPGAHPAVYEPSPRQMAALSKANLYFTAGVPFEDAWLKKIRAANPDLKIVHTDDWIQKQPIDRNASRDGDHGHAHGNKDPHIWLSPPLVMVQARHIMAALSRTDPENADTYEANGQKFISELAQLDTRLRQMFAQHSGGRRFLVFHPSWGYFAGAYGLEQIPVEISGKAPKAADIQRLITLARKNDIQTVLIQPQVSSKSAETIARAIDGQVVSADPLAENWPENLVEVAGKILEAAR</sequence>
<dbReference type="PANTHER" id="PTHR42953">
    <property type="entry name" value="HIGH-AFFINITY ZINC UPTAKE SYSTEM PROTEIN ZNUA-RELATED"/>
    <property type="match status" value="1"/>
</dbReference>
<dbReference type="SUPFAM" id="SSF53807">
    <property type="entry name" value="Helical backbone' metal receptor"/>
    <property type="match status" value="1"/>
</dbReference>
<evidence type="ECO:0000256" key="2">
    <source>
        <dbReference type="ARBA" id="ARBA00022448"/>
    </source>
</evidence>
<dbReference type="Proteomes" id="UP000525298">
    <property type="component" value="Unassembled WGS sequence"/>
</dbReference>
<reference evidence="5 6" key="1">
    <citation type="submission" date="2020-07" db="EMBL/GenBank/DDBJ databases">
        <title>Genomic Encyclopedia of Type Strains, Phase IV (KMG-IV): sequencing the most valuable type-strain genomes for metagenomic binning, comparative biology and taxonomic classification.</title>
        <authorList>
            <person name="Goeker M."/>
        </authorList>
    </citation>
    <scope>NUCLEOTIDE SEQUENCE [LARGE SCALE GENOMIC DNA]</scope>
    <source>
        <strain evidence="5 6">DSM 17721</strain>
    </source>
</reference>
<dbReference type="InterPro" id="IPR006127">
    <property type="entry name" value="ZnuA-like"/>
</dbReference>
<dbReference type="GO" id="GO:0046872">
    <property type="term" value="F:metal ion binding"/>
    <property type="evidence" value="ECO:0007669"/>
    <property type="project" value="InterPro"/>
</dbReference>